<comment type="caution">
    <text evidence="2">The sequence shown here is derived from an EMBL/GenBank/DDBJ whole genome shotgun (WGS) entry which is preliminary data.</text>
</comment>
<dbReference type="Pfam" id="PF19975">
    <property type="entry name" value="DO-GTPase1"/>
    <property type="match status" value="1"/>
</dbReference>
<dbReference type="RefSeq" id="WP_161125300.1">
    <property type="nucleotide sequence ID" value="NZ_VYSB01000009.1"/>
</dbReference>
<reference evidence="2 3" key="1">
    <citation type="submission" date="2019-09" db="EMBL/GenBank/DDBJ databases">
        <title>Identification of Malikia spinosa a prominent benzene-, toluene-, and ethylbenzene-degrading bacterium: enrichment, isolation and whole genome sequencing.</title>
        <authorList>
            <person name="Tancsics A."/>
            <person name="Revesz F."/>
            <person name="Kriszt B."/>
        </authorList>
    </citation>
    <scope>NUCLEOTIDE SEQUENCE [LARGE SCALE GENOMIC DNA]</scope>
    <source>
        <strain evidence="2 3">AB6</strain>
    </source>
</reference>
<dbReference type="AlphaFoldDB" id="A0A7C9MXM5"/>
<dbReference type="InterPro" id="IPR045530">
    <property type="entry name" value="DO-GTPase1"/>
</dbReference>
<evidence type="ECO:0000313" key="3">
    <source>
        <dbReference type="Proteomes" id="UP000481947"/>
    </source>
</evidence>
<evidence type="ECO:0000259" key="1">
    <source>
        <dbReference type="Pfam" id="PF19975"/>
    </source>
</evidence>
<name>A0A7C9MXM5_9BURK</name>
<feature type="domain" description="Double-GTPase 1" evidence="1">
    <location>
        <begin position="12"/>
        <end position="275"/>
    </location>
</feature>
<organism evidence="2 3">
    <name type="scientific">Malikia spinosa</name>
    <dbReference type="NCBI Taxonomy" id="86180"/>
    <lineage>
        <taxon>Bacteria</taxon>
        <taxon>Pseudomonadati</taxon>
        <taxon>Pseudomonadota</taxon>
        <taxon>Betaproteobacteria</taxon>
        <taxon>Burkholderiales</taxon>
        <taxon>Comamonadaceae</taxon>
        <taxon>Malikia</taxon>
    </lineage>
</organism>
<dbReference type="EMBL" id="VYSB01000009">
    <property type="protein sequence ID" value="MYZ52461.1"/>
    <property type="molecule type" value="Genomic_DNA"/>
</dbReference>
<gene>
    <name evidence="2" type="ORF">F5985_10020</name>
</gene>
<sequence>MSGAQSKVRIALFGESDNGKSHFGAQLLERIEAEKCEIKLRVAAADVSAFDEVRRRIGAGLLAEHTPSGVYRDVIMPVVDAGGRAMDLTWPDYAGEQVRQLIDGRAMKQEWLDRTQAADGWILIVRPSLAKGDDDIFSKPLAHVVRVPEGEEKKPKRSIQARLVELLQMLLHARGLHARGPVPPLVVLLSCWDELHLPETAKPGDLLNQQLPLLASFVRSKWGARASVLGLSALGVELDKEQVNDAFIDRGPENSGFVVEADGCSKPDLTIPLVRLANMSGI</sequence>
<proteinExistence type="predicted"/>
<evidence type="ECO:0000313" key="2">
    <source>
        <dbReference type="EMBL" id="MYZ52461.1"/>
    </source>
</evidence>
<dbReference type="Proteomes" id="UP000481947">
    <property type="component" value="Unassembled WGS sequence"/>
</dbReference>
<accession>A0A7C9MXM5</accession>
<protein>
    <recommendedName>
        <fullName evidence="1">Double-GTPase 1 domain-containing protein</fullName>
    </recommendedName>
</protein>